<evidence type="ECO:0000256" key="1">
    <source>
        <dbReference type="ARBA" id="ARBA00004141"/>
    </source>
</evidence>
<evidence type="ECO:0000256" key="5">
    <source>
        <dbReference type="ARBA" id="ARBA00022692"/>
    </source>
</evidence>
<feature type="transmembrane region" description="Helical" evidence="8">
    <location>
        <begin position="36"/>
        <end position="54"/>
    </location>
</feature>
<sequence>MNNEVVSDKQGISLIVLFIIGSSSIVVPGLPANNDVWLAIILSVLMAMPMALIASRLHVIFPERDLFDIIEICFGKFLGKILILSFTWFVFKLAAEVLRNSSQFLNTSSLTETPLIIPMICISMLILFIVKKELE</sequence>
<dbReference type="PANTHER" id="PTHR34975">
    <property type="entry name" value="SPORE GERMINATION PROTEIN A2"/>
    <property type="match status" value="1"/>
</dbReference>
<evidence type="ECO:0000256" key="4">
    <source>
        <dbReference type="ARBA" id="ARBA00022544"/>
    </source>
</evidence>
<keyword evidence="7 8" id="KW-0472">Membrane</keyword>
<organism evidence="9 10">
    <name type="scientific">Oceanirhabdus seepicola</name>
    <dbReference type="NCBI Taxonomy" id="2828781"/>
    <lineage>
        <taxon>Bacteria</taxon>
        <taxon>Bacillati</taxon>
        <taxon>Bacillota</taxon>
        <taxon>Clostridia</taxon>
        <taxon>Eubacteriales</taxon>
        <taxon>Clostridiaceae</taxon>
        <taxon>Oceanirhabdus</taxon>
    </lineage>
</organism>
<keyword evidence="4" id="KW-0309">Germination</keyword>
<comment type="similarity">
    <text evidence="2">Belongs to the amino acid-polyamine-organocation (APC) superfamily. Spore germination protein (SGP) (TC 2.A.3.9) family.</text>
</comment>
<protein>
    <submittedName>
        <fullName evidence="9">GerAB/ArcD/ProY family transporter</fullName>
    </submittedName>
</protein>
<evidence type="ECO:0000313" key="10">
    <source>
        <dbReference type="Proteomes" id="UP001056429"/>
    </source>
</evidence>
<dbReference type="InterPro" id="IPR004761">
    <property type="entry name" value="Spore_GerAB"/>
</dbReference>
<feature type="transmembrane region" description="Helical" evidence="8">
    <location>
        <begin position="111"/>
        <end position="130"/>
    </location>
</feature>
<dbReference type="GO" id="GO:0009847">
    <property type="term" value="P:spore germination"/>
    <property type="evidence" value="ECO:0007669"/>
    <property type="project" value="InterPro"/>
</dbReference>
<keyword evidence="6 8" id="KW-1133">Transmembrane helix</keyword>
<evidence type="ECO:0000256" key="8">
    <source>
        <dbReference type="SAM" id="Phobius"/>
    </source>
</evidence>
<evidence type="ECO:0000256" key="6">
    <source>
        <dbReference type="ARBA" id="ARBA00022989"/>
    </source>
</evidence>
<dbReference type="PANTHER" id="PTHR34975:SF2">
    <property type="entry name" value="SPORE GERMINATION PROTEIN A2"/>
    <property type="match status" value="1"/>
</dbReference>
<accession>A0A9J6NWG3</accession>
<comment type="caution">
    <text evidence="9">The sequence shown here is derived from an EMBL/GenBank/DDBJ whole genome shotgun (WGS) entry which is preliminary data.</text>
</comment>
<evidence type="ECO:0000256" key="2">
    <source>
        <dbReference type="ARBA" id="ARBA00007998"/>
    </source>
</evidence>
<dbReference type="RefSeq" id="WP_250857221.1">
    <property type="nucleotide sequence ID" value="NZ_JAGSOJ010000001.1"/>
</dbReference>
<keyword evidence="5 8" id="KW-0812">Transmembrane</keyword>
<name>A0A9J6NWG3_9CLOT</name>
<dbReference type="Pfam" id="PF03845">
    <property type="entry name" value="Spore_permease"/>
    <property type="match status" value="1"/>
</dbReference>
<comment type="subcellular location">
    <subcellularLocation>
        <location evidence="1">Membrane</location>
        <topology evidence="1">Multi-pass membrane protein</topology>
    </subcellularLocation>
</comment>
<keyword evidence="3" id="KW-0813">Transport</keyword>
<dbReference type="Proteomes" id="UP001056429">
    <property type="component" value="Unassembled WGS sequence"/>
</dbReference>
<feature type="transmembrane region" description="Helical" evidence="8">
    <location>
        <begin position="66"/>
        <end position="91"/>
    </location>
</feature>
<keyword evidence="10" id="KW-1185">Reference proteome</keyword>
<feature type="transmembrane region" description="Helical" evidence="8">
    <location>
        <begin position="12"/>
        <end position="30"/>
    </location>
</feature>
<proteinExistence type="inferred from homology"/>
<evidence type="ECO:0000256" key="7">
    <source>
        <dbReference type="ARBA" id="ARBA00023136"/>
    </source>
</evidence>
<evidence type="ECO:0000256" key="3">
    <source>
        <dbReference type="ARBA" id="ARBA00022448"/>
    </source>
</evidence>
<dbReference type="AlphaFoldDB" id="A0A9J6NWG3"/>
<reference evidence="9" key="1">
    <citation type="journal article" date="2021" name="mSystems">
        <title>Bacteria and Archaea Synergistically Convert Glycine Betaine to Biogenic Methane in the Formosa Cold Seep of the South China Sea.</title>
        <authorList>
            <person name="Li L."/>
            <person name="Zhang W."/>
            <person name="Zhang S."/>
            <person name="Song L."/>
            <person name="Sun Q."/>
            <person name="Zhang H."/>
            <person name="Xiang H."/>
            <person name="Dong X."/>
        </authorList>
    </citation>
    <scope>NUCLEOTIDE SEQUENCE</scope>
    <source>
        <strain evidence="9">ZWT</strain>
    </source>
</reference>
<gene>
    <name evidence="9" type="ORF">KDK92_01250</name>
</gene>
<dbReference type="GO" id="GO:0016020">
    <property type="term" value="C:membrane"/>
    <property type="evidence" value="ECO:0007669"/>
    <property type="project" value="UniProtKB-SubCell"/>
</dbReference>
<dbReference type="EMBL" id="JAGSOJ010000001">
    <property type="protein sequence ID" value="MCM1988350.1"/>
    <property type="molecule type" value="Genomic_DNA"/>
</dbReference>
<evidence type="ECO:0000313" key="9">
    <source>
        <dbReference type="EMBL" id="MCM1988350.1"/>
    </source>
</evidence>
<reference evidence="9" key="2">
    <citation type="submission" date="2021-04" db="EMBL/GenBank/DDBJ databases">
        <authorList>
            <person name="Dong X."/>
        </authorList>
    </citation>
    <scope>NUCLEOTIDE SEQUENCE</scope>
    <source>
        <strain evidence="9">ZWT</strain>
    </source>
</reference>